<feature type="transmembrane region" description="Helical" evidence="9">
    <location>
        <begin position="308"/>
        <end position="329"/>
    </location>
</feature>
<evidence type="ECO:0000256" key="1">
    <source>
        <dbReference type="ARBA" id="ARBA00004651"/>
    </source>
</evidence>
<dbReference type="PANTHER" id="PTHR48021:SF47">
    <property type="entry name" value="GH17672P"/>
    <property type="match status" value="1"/>
</dbReference>
<dbReference type="PANTHER" id="PTHR48021">
    <property type="match status" value="1"/>
</dbReference>
<name>A0ABD0SBT9_LOXSC</name>
<evidence type="ECO:0000256" key="2">
    <source>
        <dbReference type="ARBA" id="ARBA00022475"/>
    </source>
</evidence>
<keyword evidence="3 9" id="KW-0812">Transmembrane</keyword>
<dbReference type="Pfam" id="PF00083">
    <property type="entry name" value="Sugar_tr"/>
    <property type="match status" value="1"/>
</dbReference>
<evidence type="ECO:0000256" key="3">
    <source>
        <dbReference type="ARBA" id="ARBA00022692"/>
    </source>
</evidence>
<comment type="caution">
    <text evidence="11">The sequence shown here is derived from an EMBL/GenBank/DDBJ whole genome shotgun (WGS) entry which is preliminary data.</text>
</comment>
<dbReference type="Gene3D" id="1.20.1250.20">
    <property type="entry name" value="MFS general substrate transporter like domains"/>
    <property type="match status" value="1"/>
</dbReference>
<dbReference type="PROSITE" id="PS00217">
    <property type="entry name" value="SUGAR_TRANSPORT_2"/>
    <property type="match status" value="1"/>
</dbReference>
<dbReference type="InterPro" id="IPR005829">
    <property type="entry name" value="Sugar_transporter_CS"/>
</dbReference>
<evidence type="ECO:0000256" key="8">
    <source>
        <dbReference type="RuleBase" id="RU003346"/>
    </source>
</evidence>
<dbReference type="FunFam" id="1.20.1250.20:FF:000055">
    <property type="entry name" value="Facilitated trehalose transporter Tret1-2 homolog"/>
    <property type="match status" value="1"/>
</dbReference>
<gene>
    <name evidence="11" type="ORF">ABMA28_009915</name>
</gene>
<sequence>MEITSLNRTSLQTIAMEASLKEPEQLWRQYFIAGSASLAVSSAGFLLGWTAPVLVILDDPELTPLPEPITTDEGAWIGSLLTLAGLLGPFIGGYLSSTIGRKWSLLSVTLPILIGWILIAVATNVGFIYAGRLFWGVGLGMIFTLLPMYCAEVSTVDARGALGSYLQTFMTFGTLFMYIIGPFITYYEIVYVGVAYLALFTVSFFFMPESPTYHLLKNDRKAAADSLMRLRGRSLEGVQKELDQINADVEASKDNKPGTIADVFRGKNFTAFYIGCALITFQQFSGIHAVLFNMTAIFRAAGSNIEPAYATIIVGAVQFAASMMTQFVVDRLKRRTLLMISSCGSAIALGLLGTYFLLADLESPVVESINFLPLLSLVMFMLAYCWGLGALPFAIIGEIMPIEVKAFFTAFASALGSLTSFLITRFFSVIAEAVGHYVVFWIFAGSCVLSFLFTLFVLPESKGKTFNEIQDMLAGSSRKSKQDEKA</sequence>
<dbReference type="AlphaFoldDB" id="A0ABD0SBT9"/>
<feature type="transmembrane region" description="Helical" evidence="9">
    <location>
        <begin position="133"/>
        <end position="150"/>
    </location>
</feature>
<dbReference type="PROSITE" id="PS50850">
    <property type="entry name" value="MFS"/>
    <property type="match status" value="1"/>
</dbReference>
<keyword evidence="8" id="KW-0813">Transport</keyword>
<feature type="transmembrane region" description="Helical" evidence="9">
    <location>
        <begin position="271"/>
        <end position="296"/>
    </location>
</feature>
<dbReference type="InterPro" id="IPR005828">
    <property type="entry name" value="MFS_sugar_transport-like"/>
</dbReference>
<evidence type="ECO:0000256" key="5">
    <source>
        <dbReference type="ARBA" id="ARBA00023136"/>
    </source>
</evidence>
<feature type="transmembrane region" description="Helical" evidence="9">
    <location>
        <begin position="336"/>
        <end position="359"/>
    </location>
</feature>
<evidence type="ECO:0000256" key="7">
    <source>
        <dbReference type="ARBA" id="ARBA00024348"/>
    </source>
</evidence>
<organism evidence="11 12">
    <name type="scientific">Loxostege sticticalis</name>
    <name type="common">Beet webworm moth</name>
    <dbReference type="NCBI Taxonomy" id="481309"/>
    <lineage>
        <taxon>Eukaryota</taxon>
        <taxon>Metazoa</taxon>
        <taxon>Ecdysozoa</taxon>
        <taxon>Arthropoda</taxon>
        <taxon>Hexapoda</taxon>
        <taxon>Insecta</taxon>
        <taxon>Pterygota</taxon>
        <taxon>Neoptera</taxon>
        <taxon>Endopterygota</taxon>
        <taxon>Lepidoptera</taxon>
        <taxon>Glossata</taxon>
        <taxon>Ditrysia</taxon>
        <taxon>Pyraloidea</taxon>
        <taxon>Crambidae</taxon>
        <taxon>Pyraustinae</taxon>
        <taxon>Loxostege</taxon>
    </lineage>
</organism>
<keyword evidence="6" id="KW-0325">Glycoprotein</keyword>
<dbReference type="PRINTS" id="PR00171">
    <property type="entry name" value="SUGRTRNSPORT"/>
</dbReference>
<feature type="transmembrane region" description="Helical" evidence="9">
    <location>
        <begin position="407"/>
        <end position="431"/>
    </location>
</feature>
<feature type="transmembrane region" description="Helical" evidence="9">
    <location>
        <begin position="103"/>
        <end position="127"/>
    </location>
</feature>
<comment type="subcellular location">
    <subcellularLocation>
        <location evidence="1">Cell membrane</location>
        <topology evidence="1">Multi-pass membrane protein</topology>
    </subcellularLocation>
</comment>
<keyword evidence="4 9" id="KW-1133">Transmembrane helix</keyword>
<evidence type="ECO:0000313" key="12">
    <source>
        <dbReference type="Proteomes" id="UP001549921"/>
    </source>
</evidence>
<dbReference type="InterPro" id="IPR020846">
    <property type="entry name" value="MFS_dom"/>
</dbReference>
<feature type="transmembrane region" description="Helical" evidence="9">
    <location>
        <begin position="75"/>
        <end position="96"/>
    </location>
</feature>
<feature type="domain" description="Major facilitator superfamily (MFS) profile" evidence="10">
    <location>
        <begin position="36"/>
        <end position="462"/>
    </location>
</feature>
<dbReference type="Proteomes" id="UP001549921">
    <property type="component" value="Unassembled WGS sequence"/>
</dbReference>
<keyword evidence="2" id="KW-1003">Cell membrane</keyword>
<keyword evidence="5 9" id="KW-0472">Membrane</keyword>
<dbReference type="NCBIfam" id="TIGR00879">
    <property type="entry name" value="SP"/>
    <property type="match status" value="1"/>
</dbReference>
<feature type="transmembrane region" description="Helical" evidence="9">
    <location>
        <begin position="186"/>
        <end position="207"/>
    </location>
</feature>
<protein>
    <recommendedName>
        <fullName evidence="10">Major facilitator superfamily (MFS) profile domain-containing protein</fullName>
    </recommendedName>
</protein>
<dbReference type="GO" id="GO:0005886">
    <property type="term" value="C:plasma membrane"/>
    <property type="evidence" value="ECO:0007669"/>
    <property type="project" value="UniProtKB-SubCell"/>
</dbReference>
<comment type="similarity">
    <text evidence="7">Belongs to the major facilitator superfamily. Sugar transporter (TC 2.A.1.1) family. Trehalose transporter subfamily.</text>
</comment>
<evidence type="ECO:0000313" key="11">
    <source>
        <dbReference type="EMBL" id="KAL0811524.1"/>
    </source>
</evidence>
<feature type="transmembrane region" description="Helical" evidence="9">
    <location>
        <begin position="162"/>
        <end position="180"/>
    </location>
</feature>
<proteinExistence type="inferred from homology"/>
<dbReference type="SUPFAM" id="SSF103473">
    <property type="entry name" value="MFS general substrate transporter"/>
    <property type="match status" value="1"/>
</dbReference>
<dbReference type="EMBL" id="JBEDNZ010000024">
    <property type="protein sequence ID" value="KAL0811524.1"/>
    <property type="molecule type" value="Genomic_DNA"/>
</dbReference>
<accession>A0ABD0SBT9</accession>
<evidence type="ECO:0000259" key="10">
    <source>
        <dbReference type="PROSITE" id="PS50850"/>
    </source>
</evidence>
<feature type="transmembrane region" description="Helical" evidence="9">
    <location>
        <begin position="437"/>
        <end position="458"/>
    </location>
</feature>
<evidence type="ECO:0000256" key="4">
    <source>
        <dbReference type="ARBA" id="ARBA00022989"/>
    </source>
</evidence>
<feature type="transmembrane region" description="Helical" evidence="9">
    <location>
        <begin position="371"/>
        <end position="395"/>
    </location>
</feature>
<evidence type="ECO:0000256" key="9">
    <source>
        <dbReference type="SAM" id="Phobius"/>
    </source>
</evidence>
<reference evidence="11 12" key="1">
    <citation type="submission" date="2024-06" db="EMBL/GenBank/DDBJ databases">
        <title>A chromosome-level genome assembly of beet webworm, Loxostege sticticalis.</title>
        <authorList>
            <person name="Zhang Y."/>
        </authorList>
    </citation>
    <scope>NUCLEOTIDE SEQUENCE [LARGE SCALE GENOMIC DNA]</scope>
    <source>
        <strain evidence="11">AQ028</strain>
        <tissue evidence="11">Male pupae</tissue>
    </source>
</reference>
<dbReference type="InterPro" id="IPR036259">
    <property type="entry name" value="MFS_trans_sf"/>
</dbReference>
<dbReference type="InterPro" id="IPR003663">
    <property type="entry name" value="Sugar/inositol_transpt"/>
</dbReference>
<evidence type="ECO:0000256" key="6">
    <source>
        <dbReference type="ARBA" id="ARBA00023180"/>
    </source>
</evidence>
<dbReference type="InterPro" id="IPR050549">
    <property type="entry name" value="MFS_Trehalose_Transporter"/>
</dbReference>
<feature type="transmembrane region" description="Helical" evidence="9">
    <location>
        <begin position="30"/>
        <end position="55"/>
    </location>
</feature>